<organism evidence="1 2">
    <name type="scientific">Owenia fusiformis</name>
    <name type="common">Polychaete worm</name>
    <dbReference type="NCBI Taxonomy" id="6347"/>
    <lineage>
        <taxon>Eukaryota</taxon>
        <taxon>Metazoa</taxon>
        <taxon>Spiralia</taxon>
        <taxon>Lophotrochozoa</taxon>
        <taxon>Annelida</taxon>
        <taxon>Polychaeta</taxon>
        <taxon>Sedentaria</taxon>
        <taxon>Canalipalpata</taxon>
        <taxon>Sabellida</taxon>
        <taxon>Oweniida</taxon>
        <taxon>Oweniidae</taxon>
        <taxon>Owenia</taxon>
    </lineage>
</organism>
<comment type="caution">
    <text evidence="1">The sequence shown here is derived from an EMBL/GenBank/DDBJ whole genome shotgun (WGS) entry which is preliminary data.</text>
</comment>
<protein>
    <submittedName>
        <fullName evidence="1">Uncharacterized protein</fullName>
    </submittedName>
</protein>
<dbReference type="AlphaFoldDB" id="A0A8J1THI0"/>
<reference evidence="1" key="1">
    <citation type="submission" date="2022-03" db="EMBL/GenBank/DDBJ databases">
        <authorList>
            <person name="Martin C."/>
        </authorList>
    </citation>
    <scope>NUCLEOTIDE SEQUENCE</scope>
</reference>
<dbReference type="Proteomes" id="UP000749559">
    <property type="component" value="Unassembled WGS sequence"/>
</dbReference>
<evidence type="ECO:0000313" key="2">
    <source>
        <dbReference type="Proteomes" id="UP000749559"/>
    </source>
</evidence>
<gene>
    <name evidence="1" type="ORF">OFUS_LOCUS4148</name>
</gene>
<accession>A0A8J1THI0</accession>
<dbReference type="Gene3D" id="1.10.533.10">
    <property type="entry name" value="Death Domain, Fas"/>
    <property type="match status" value="1"/>
</dbReference>
<dbReference type="InterPro" id="IPR011029">
    <property type="entry name" value="DEATH-like_dom_sf"/>
</dbReference>
<name>A0A8J1THI0_OWEFU</name>
<evidence type="ECO:0000313" key="1">
    <source>
        <dbReference type="EMBL" id="CAH1777036.1"/>
    </source>
</evidence>
<keyword evidence="2" id="KW-1185">Reference proteome</keyword>
<proteinExistence type="predicted"/>
<dbReference type="EMBL" id="CAIIXF020000002">
    <property type="protein sequence ID" value="CAH1777036.1"/>
    <property type="molecule type" value="Genomic_DNA"/>
</dbReference>
<sequence length="412" mass="47745">MATGIHPNVEEECRSRQLVSIRSLALIVDPLRKYVQAQLMEVSKKTTPQDAFQWSLDNGYLLEYVRSNTKSLNDILDPKSFLDILKGNIIYTTKPIKDCAKELVHFRNKCCHNEFLECTDKATSAFFKSLKKITRQVVAQGAADPIINDIERWEQRKLFLMDKNINNMEDKQMIQEVLDVWHNTIQSTEENKEQMESLHLELGKLQNELREKIGELQNVTSQHTEEIGALRTDFDELRSTPSTVTNTFESNPLVHQGFNQHANSIVNNVYHNYGNSTRDQIDLPSRASQLSLENQDAYEGVNEDDELYEKALEKAKSNKKYLKDLSFSDESKLCVKLNINKKYLELAEENYKDEEDVHETFHKDNAPGKCKDLFQRLREEKALTIETLLWQLNKIKAINARNFLAKKINESQ</sequence>